<dbReference type="Ensembl" id="ENSTNIT00000000885.1">
    <property type="protein sequence ID" value="ENSTNIP00000000890.1"/>
    <property type="gene ID" value="ENSTNIG00000001261.1"/>
</dbReference>
<protein>
    <submittedName>
        <fullName evidence="1">Uncharacterized protein</fullName>
    </submittedName>
</protein>
<reference evidence="2" key="1">
    <citation type="journal article" date="2004" name="Nature">
        <title>Genome duplication in the teleost fish Tetraodon nigroviridis reveals the early vertebrate proto-karyotype.</title>
        <authorList>
            <person name="Jaillon O."/>
            <person name="Aury J.-M."/>
            <person name="Brunet F."/>
            <person name="Petit J.-L."/>
            <person name="Stange-Thomann N."/>
            <person name="Mauceli E."/>
            <person name="Bouneau L."/>
            <person name="Fischer C."/>
            <person name="Ozouf-Costaz C."/>
            <person name="Bernot A."/>
            <person name="Nicaud S."/>
            <person name="Jaffe D."/>
            <person name="Fisher S."/>
            <person name="Lutfalla G."/>
            <person name="Dossat C."/>
            <person name="Segurens B."/>
            <person name="Dasilva C."/>
            <person name="Salanoubat M."/>
            <person name="Levy M."/>
            <person name="Boudet N."/>
            <person name="Castellano S."/>
            <person name="Anthouard V."/>
            <person name="Jubin C."/>
            <person name="Castelli V."/>
            <person name="Katinka M."/>
            <person name="Vacherie B."/>
            <person name="Biemont C."/>
            <person name="Skalli Z."/>
            <person name="Cattolico L."/>
            <person name="Poulain J."/>
            <person name="De Berardinis V."/>
            <person name="Cruaud C."/>
            <person name="Duprat S."/>
            <person name="Brottier P."/>
            <person name="Coutanceau J.-P."/>
            <person name="Gouzy J."/>
            <person name="Parra G."/>
            <person name="Lardier G."/>
            <person name="Chapple C."/>
            <person name="McKernan K.J."/>
            <person name="McEwan P."/>
            <person name="Bosak S."/>
            <person name="Kellis M."/>
            <person name="Volff J.-N."/>
            <person name="Guigo R."/>
            <person name="Zody M.C."/>
            <person name="Mesirov J."/>
            <person name="Lindblad-Toh K."/>
            <person name="Birren B."/>
            <person name="Nusbaum C."/>
            <person name="Kahn D."/>
            <person name="Robinson-Rechavi M."/>
            <person name="Laudet V."/>
            <person name="Schachter V."/>
            <person name="Quetier F."/>
            <person name="Saurin W."/>
            <person name="Scarpelli C."/>
            <person name="Wincker P."/>
            <person name="Lander E.S."/>
            <person name="Weissenbach J."/>
            <person name="Roest Crollius H."/>
        </authorList>
    </citation>
    <scope>NUCLEOTIDE SEQUENCE [LARGE SCALE GENOMIC DNA]</scope>
</reference>
<accession>H3BY25</accession>
<reference evidence="1" key="3">
    <citation type="submission" date="2025-09" db="UniProtKB">
        <authorList>
            <consortium name="Ensembl"/>
        </authorList>
    </citation>
    <scope>IDENTIFICATION</scope>
</reference>
<evidence type="ECO:0000313" key="1">
    <source>
        <dbReference type="Ensembl" id="ENSTNIP00000000890.1"/>
    </source>
</evidence>
<sequence length="141" mass="15116">VISSLSGEIRLDGKEDADRSGVVGLVYADTFTTNPDIFVQAAWKDGGGGQVTGRQERGPGERGTIQASGRTDLLQTRVWKGSLALNGAGGPQRSVTFTLPPALPSHSSQIFSATRRSRRIWMCFMDCSRPVVLVLTEPLAV</sequence>
<dbReference type="AlphaFoldDB" id="H3BY25"/>
<proteinExistence type="predicted"/>
<evidence type="ECO:0000313" key="2">
    <source>
        <dbReference type="Proteomes" id="UP000007303"/>
    </source>
</evidence>
<organism evidence="1 2">
    <name type="scientific">Tetraodon nigroviridis</name>
    <name type="common">Spotted green pufferfish</name>
    <name type="synonym">Chelonodon nigroviridis</name>
    <dbReference type="NCBI Taxonomy" id="99883"/>
    <lineage>
        <taxon>Eukaryota</taxon>
        <taxon>Metazoa</taxon>
        <taxon>Chordata</taxon>
        <taxon>Craniata</taxon>
        <taxon>Vertebrata</taxon>
        <taxon>Euteleostomi</taxon>
        <taxon>Actinopterygii</taxon>
        <taxon>Neopterygii</taxon>
        <taxon>Teleostei</taxon>
        <taxon>Neoteleostei</taxon>
        <taxon>Acanthomorphata</taxon>
        <taxon>Eupercaria</taxon>
        <taxon>Tetraodontiformes</taxon>
        <taxon>Tetradontoidea</taxon>
        <taxon>Tetraodontidae</taxon>
        <taxon>Tetraodon</taxon>
    </lineage>
</organism>
<dbReference type="InParanoid" id="H3BY25"/>
<dbReference type="Proteomes" id="UP000007303">
    <property type="component" value="Unassembled WGS sequence"/>
</dbReference>
<dbReference type="HOGENOM" id="CLU_1839815_0_0_1"/>
<reference evidence="1" key="2">
    <citation type="submission" date="2025-08" db="UniProtKB">
        <authorList>
            <consortium name="Ensembl"/>
        </authorList>
    </citation>
    <scope>IDENTIFICATION</scope>
</reference>
<name>H3BY25_TETNG</name>
<keyword evidence="2" id="KW-1185">Reference proteome</keyword>